<protein>
    <submittedName>
        <fullName evidence="2 3">Uncharacterized protein</fullName>
    </submittedName>
</protein>
<dbReference type="VEuPathDB" id="FungiDB:GGTG_10531"/>
<reference evidence="3" key="5">
    <citation type="submission" date="2018-04" db="UniProtKB">
        <authorList>
            <consortium name="EnsemblFungi"/>
        </authorList>
    </citation>
    <scope>IDENTIFICATION</scope>
    <source>
        <strain evidence="3">R3-111a-1</strain>
    </source>
</reference>
<organism evidence="2">
    <name type="scientific">Gaeumannomyces tritici (strain R3-111a-1)</name>
    <name type="common">Wheat and barley take-all root rot fungus</name>
    <name type="synonym">Gaeumannomyces graminis var. tritici</name>
    <dbReference type="NCBI Taxonomy" id="644352"/>
    <lineage>
        <taxon>Eukaryota</taxon>
        <taxon>Fungi</taxon>
        <taxon>Dikarya</taxon>
        <taxon>Ascomycota</taxon>
        <taxon>Pezizomycotina</taxon>
        <taxon>Sordariomycetes</taxon>
        <taxon>Sordariomycetidae</taxon>
        <taxon>Magnaporthales</taxon>
        <taxon>Magnaporthaceae</taxon>
        <taxon>Gaeumannomyces</taxon>
    </lineage>
</organism>
<dbReference type="RefSeq" id="XP_009226669.1">
    <property type="nucleotide sequence ID" value="XM_009228405.1"/>
</dbReference>
<feature type="region of interest" description="Disordered" evidence="1">
    <location>
        <begin position="1"/>
        <end position="33"/>
    </location>
</feature>
<evidence type="ECO:0000313" key="4">
    <source>
        <dbReference type="Proteomes" id="UP000006039"/>
    </source>
</evidence>
<reference evidence="3" key="4">
    <citation type="journal article" date="2015" name="G3 (Bethesda)">
        <title>Genome sequences of three phytopathogenic species of the Magnaporthaceae family of fungi.</title>
        <authorList>
            <person name="Okagaki L.H."/>
            <person name="Nunes C.C."/>
            <person name="Sailsbery J."/>
            <person name="Clay B."/>
            <person name="Brown D."/>
            <person name="John T."/>
            <person name="Oh Y."/>
            <person name="Young N."/>
            <person name="Fitzgerald M."/>
            <person name="Haas B.J."/>
            <person name="Zeng Q."/>
            <person name="Young S."/>
            <person name="Adiconis X."/>
            <person name="Fan L."/>
            <person name="Levin J.Z."/>
            <person name="Mitchell T.K."/>
            <person name="Okubara P.A."/>
            <person name="Farman M.L."/>
            <person name="Kohn L.M."/>
            <person name="Birren B."/>
            <person name="Ma L.-J."/>
            <person name="Dean R.A."/>
        </authorList>
    </citation>
    <scope>NUCLEOTIDE SEQUENCE</scope>
    <source>
        <strain evidence="3">R3-111a-1</strain>
    </source>
</reference>
<reference evidence="4" key="1">
    <citation type="submission" date="2010-07" db="EMBL/GenBank/DDBJ databases">
        <title>The genome sequence of Gaeumannomyces graminis var. tritici strain R3-111a-1.</title>
        <authorList>
            <consortium name="The Broad Institute Genome Sequencing Platform"/>
            <person name="Ma L.-J."/>
            <person name="Dead R."/>
            <person name="Young S."/>
            <person name="Zeng Q."/>
            <person name="Koehrsen M."/>
            <person name="Alvarado L."/>
            <person name="Berlin A."/>
            <person name="Chapman S.B."/>
            <person name="Chen Z."/>
            <person name="Freedman E."/>
            <person name="Gellesch M."/>
            <person name="Goldberg J."/>
            <person name="Griggs A."/>
            <person name="Gujja S."/>
            <person name="Heilman E.R."/>
            <person name="Heiman D."/>
            <person name="Hepburn T."/>
            <person name="Howarth C."/>
            <person name="Jen D."/>
            <person name="Larson L."/>
            <person name="Mehta T."/>
            <person name="Neiman D."/>
            <person name="Pearson M."/>
            <person name="Roberts A."/>
            <person name="Saif S."/>
            <person name="Shea T."/>
            <person name="Shenoy N."/>
            <person name="Sisk P."/>
            <person name="Stolte C."/>
            <person name="Sykes S."/>
            <person name="Walk T."/>
            <person name="White J."/>
            <person name="Yandava C."/>
            <person name="Haas B."/>
            <person name="Nusbaum C."/>
            <person name="Birren B."/>
        </authorList>
    </citation>
    <scope>NUCLEOTIDE SEQUENCE [LARGE SCALE GENOMIC DNA]</scope>
    <source>
        <strain evidence="4">R3-111a-1</strain>
    </source>
</reference>
<dbReference type="EMBL" id="GL385400">
    <property type="protein sequence ID" value="EJT71272.1"/>
    <property type="molecule type" value="Genomic_DNA"/>
</dbReference>
<dbReference type="HOGENOM" id="CLU_2687981_0_0_1"/>
<reference evidence="2" key="2">
    <citation type="submission" date="2010-07" db="EMBL/GenBank/DDBJ databases">
        <authorList>
            <consortium name="The Broad Institute Genome Sequencing Platform"/>
            <consortium name="Broad Institute Genome Sequencing Center for Infectious Disease"/>
            <person name="Ma L.-J."/>
            <person name="Dead R."/>
            <person name="Young S."/>
            <person name="Zeng Q."/>
            <person name="Koehrsen M."/>
            <person name="Alvarado L."/>
            <person name="Berlin A."/>
            <person name="Chapman S.B."/>
            <person name="Chen Z."/>
            <person name="Freedman E."/>
            <person name="Gellesch M."/>
            <person name="Goldberg J."/>
            <person name="Griggs A."/>
            <person name="Gujja S."/>
            <person name="Heilman E.R."/>
            <person name="Heiman D."/>
            <person name="Hepburn T."/>
            <person name="Howarth C."/>
            <person name="Jen D."/>
            <person name="Larson L."/>
            <person name="Mehta T."/>
            <person name="Neiman D."/>
            <person name="Pearson M."/>
            <person name="Roberts A."/>
            <person name="Saif S."/>
            <person name="Shea T."/>
            <person name="Shenoy N."/>
            <person name="Sisk P."/>
            <person name="Stolte C."/>
            <person name="Sykes S."/>
            <person name="Walk T."/>
            <person name="White J."/>
            <person name="Yandava C."/>
            <person name="Haas B."/>
            <person name="Nusbaum C."/>
            <person name="Birren B."/>
        </authorList>
    </citation>
    <scope>NUCLEOTIDE SEQUENCE</scope>
    <source>
        <strain evidence="2">R3-111a-1</strain>
    </source>
</reference>
<dbReference type="AlphaFoldDB" id="J3PAK6"/>
<evidence type="ECO:0000313" key="2">
    <source>
        <dbReference type="EMBL" id="EJT71272.1"/>
    </source>
</evidence>
<dbReference type="EnsemblFungi" id="EJT71272">
    <property type="protein sequence ID" value="EJT71272"/>
    <property type="gene ID" value="GGTG_10531"/>
</dbReference>
<evidence type="ECO:0000313" key="3">
    <source>
        <dbReference type="EnsemblFungi" id="EJT71272"/>
    </source>
</evidence>
<dbReference type="Proteomes" id="UP000006039">
    <property type="component" value="Unassembled WGS sequence"/>
</dbReference>
<proteinExistence type="predicted"/>
<keyword evidence="4" id="KW-1185">Reference proteome</keyword>
<evidence type="ECO:0000256" key="1">
    <source>
        <dbReference type="SAM" id="MobiDB-lite"/>
    </source>
</evidence>
<name>J3PAK6_GAET3</name>
<accession>J3PAK6</accession>
<reference evidence="2" key="3">
    <citation type="submission" date="2010-09" db="EMBL/GenBank/DDBJ databases">
        <title>Annotation of Gaeumannomyces graminis var. tritici R3-111a-1.</title>
        <authorList>
            <consortium name="The Broad Institute Genome Sequencing Platform"/>
            <person name="Ma L.-J."/>
            <person name="Dead R."/>
            <person name="Young S.K."/>
            <person name="Zeng Q."/>
            <person name="Gargeya S."/>
            <person name="Fitzgerald M."/>
            <person name="Haas B."/>
            <person name="Abouelleil A."/>
            <person name="Alvarado L."/>
            <person name="Arachchi H.M."/>
            <person name="Berlin A."/>
            <person name="Brown A."/>
            <person name="Chapman S.B."/>
            <person name="Chen Z."/>
            <person name="Dunbar C."/>
            <person name="Freedman E."/>
            <person name="Gearin G."/>
            <person name="Gellesch M."/>
            <person name="Goldberg J."/>
            <person name="Griggs A."/>
            <person name="Gujja S."/>
            <person name="Heiman D."/>
            <person name="Howarth C."/>
            <person name="Larson L."/>
            <person name="Lui A."/>
            <person name="MacDonald P.J.P."/>
            <person name="Mehta T."/>
            <person name="Montmayeur A."/>
            <person name="Murphy C."/>
            <person name="Neiman D."/>
            <person name="Pearson M."/>
            <person name="Priest M."/>
            <person name="Roberts A."/>
            <person name="Saif S."/>
            <person name="Shea T."/>
            <person name="Shenoy N."/>
            <person name="Sisk P."/>
            <person name="Stolte C."/>
            <person name="Sykes S."/>
            <person name="Yandava C."/>
            <person name="Wortman J."/>
            <person name="Nusbaum C."/>
            <person name="Birren B."/>
        </authorList>
    </citation>
    <scope>NUCLEOTIDE SEQUENCE</scope>
    <source>
        <strain evidence="2">R3-111a-1</strain>
    </source>
</reference>
<gene>
    <name evidence="3" type="primary">20350989</name>
    <name evidence="2" type="ORF">GGTG_10531</name>
</gene>
<sequence length="74" mass="7731">MTGLQHGRSTTRQIGAAKTLTAPNGPPLQVQSAKSGDLENLPLICIIVGTSDLAPPPARTWQSIAAVTYLHLQG</sequence>
<dbReference type="GeneID" id="20350989"/>